<dbReference type="STRING" id="1120975.SAMN02746064_00535"/>
<dbReference type="InterPro" id="IPR036412">
    <property type="entry name" value="HAD-like_sf"/>
</dbReference>
<accession>A0A1M4TLF0</accession>
<dbReference type="GO" id="GO:0005829">
    <property type="term" value="C:cytosol"/>
    <property type="evidence" value="ECO:0007669"/>
    <property type="project" value="TreeGrafter"/>
</dbReference>
<dbReference type="RefSeq" id="WP_159432052.1">
    <property type="nucleotide sequence ID" value="NZ_FQTU01000002.1"/>
</dbReference>
<gene>
    <name evidence="1" type="ORF">SAMN02746064_00535</name>
</gene>
<keyword evidence="2" id="KW-1185">Reference proteome</keyword>
<dbReference type="Gene3D" id="3.40.50.1000">
    <property type="entry name" value="HAD superfamily/HAD-like"/>
    <property type="match status" value="1"/>
</dbReference>
<name>A0A1M4TLF0_9FIRM</name>
<dbReference type="NCBIfam" id="TIGR01484">
    <property type="entry name" value="HAD-SF-IIB"/>
    <property type="match status" value="1"/>
</dbReference>
<dbReference type="PANTHER" id="PTHR10000">
    <property type="entry name" value="PHOSPHOSERINE PHOSPHATASE"/>
    <property type="match status" value="1"/>
</dbReference>
<dbReference type="EMBL" id="FQTU01000002">
    <property type="protein sequence ID" value="SHE45313.1"/>
    <property type="molecule type" value="Genomic_DNA"/>
</dbReference>
<proteinExistence type="predicted"/>
<dbReference type="Pfam" id="PF08282">
    <property type="entry name" value="Hydrolase_3"/>
    <property type="match status" value="1"/>
</dbReference>
<sequence length="278" mass="31383">MIKLLAIDIDGTLINFERPNISKKVINTVMAAKKLGVYVVLISGRNYYSMKRYLEDLGIEEYGITTNGGIVLDLKTGKAIIENEMKKEIALGIYNKLEEEEIPYSLFAGLNVYVSEEHRNQPTISLLAKEKDNVIVVDDMKKFILENKMNKFMFMDEDHTLDALRDYFEEKYGECVNVEYGFEKHMEIYPKCLDKGMALEGLAEQLEIPMENVMAIGDAENDISMLEVAGTGIAMGNAIKNVKDHADFVTKSVEEDGVAYAIEKFIIKKCCKEDGKAV</sequence>
<dbReference type="InterPro" id="IPR023214">
    <property type="entry name" value="HAD_sf"/>
</dbReference>
<dbReference type="SFLD" id="SFLDG01144">
    <property type="entry name" value="C2.B.4:_PGP_Like"/>
    <property type="match status" value="1"/>
</dbReference>
<dbReference type="InterPro" id="IPR006379">
    <property type="entry name" value="HAD-SF_hydro_IIB"/>
</dbReference>
<dbReference type="NCBIfam" id="TIGR00099">
    <property type="entry name" value="Cof-subfamily"/>
    <property type="match status" value="1"/>
</dbReference>
<dbReference type="OrthoDB" id="9781413at2"/>
<protein>
    <recommendedName>
        <fullName evidence="3">Haloacid dehalogenase-like hydrolase</fullName>
    </recommendedName>
</protein>
<dbReference type="Gene3D" id="3.30.1240.10">
    <property type="match status" value="1"/>
</dbReference>
<dbReference type="PROSITE" id="PS01229">
    <property type="entry name" value="COF_2"/>
    <property type="match status" value="1"/>
</dbReference>
<evidence type="ECO:0000313" key="1">
    <source>
        <dbReference type="EMBL" id="SHE45313.1"/>
    </source>
</evidence>
<dbReference type="GO" id="GO:0000287">
    <property type="term" value="F:magnesium ion binding"/>
    <property type="evidence" value="ECO:0007669"/>
    <property type="project" value="TreeGrafter"/>
</dbReference>
<organism evidence="1 2">
    <name type="scientific">Alkalibacter saccharofermentans DSM 14828</name>
    <dbReference type="NCBI Taxonomy" id="1120975"/>
    <lineage>
        <taxon>Bacteria</taxon>
        <taxon>Bacillati</taxon>
        <taxon>Bacillota</taxon>
        <taxon>Clostridia</taxon>
        <taxon>Eubacteriales</taxon>
        <taxon>Eubacteriaceae</taxon>
        <taxon>Alkalibacter</taxon>
    </lineage>
</organism>
<dbReference type="PANTHER" id="PTHR10000:SF8">
    <property type="entry name" value="HAD SUPERFAMILY HYDROLASE-LIKE, TYPE 3"/>
    <property type="match status" value="1"/>
</dbReference>
<dbReference type="SFLD" id="SFLDG01140">
    <property type="entry name" value="C2.B:_Phosphomannomutase_and_P"/>
    <property type="match status" value="1"/>
</dbReference>
<dbReference type="Proteomes" id="UP000184251">
    <property type="component" value="Unassembled WGS sequence"/>
</dbReference>
<dbReference type="CDD" id="cd07516">
    <property type="entry name" value="HAD_Pase"/>
    <property type="match status" value="1"/>
</dbReference>
<evidence type="ECO:0000313" key="2">
    <source>
        <dbReference type="Proteomes" id="UP000184251"/>
    </source>
</evidence>
<dbReference type="AlphaFoldDB" id="A0A1M4TLF0"/>
<dbReference type="GO" id="GO:0016791">
    <property type="term" value="F:phosphatase activity"/>
    <property type="evidence" value="ECO:0007669"/>
    <property type="project" value="TreeGrafter"/>
</dbReference>
<dbReference type="SUPFAM" id="SSF56784">
    <property type="entry name" value="HAD-like"/>
    <property type="match status" value="1"/>
</dbReference>
<dbReference type="SFLD" id="SFLDS00003">
    <property type="entry name" value="Haloacid_Dehalogenase"/>
    <property type="match status" value="1"/>
</dbReference>
<evidence type="ECO:0008006" key="3">
    <source>
        <dbReference type="Google" id="ProtNLM"/>
    </source>
</evidence>
<reference evidence="1 2" key="1">
    <citation type="submission" date="2016-11" db="EMBL/GenBank/DDBJ databases">
        <authorList>
            <person name="Jaros S."/>
            <person name="Januszkiewicz K."/>
            <person name="Wedrychowicz H."/>
        </authorList>
    </citation>
    <scope>NUCLEOTIDE SEQUENCE [LARGE SCALE GENOMIC DNA]</scope>
    <source>
        <strain evidence="1 2">DSM 14828</strain>
    </source>
</reference>
<dbReference type="InterPro" id="IPR000150">
    <property type="entry name" value="Cof"/>
</dbReference>